<feature type="compositionally biased region" description="Low complexity" evidence="1">
    <location>
        <begin position="125"/>
        <end position="143"/>
    </location>
</feature>
<feature type="region of interest" description="Disordered" evidence="1">
    <location>
        <begin position="88"/>
        <end position="147"/>
    </location>
</feature>
<feature type="compositionally biased region" description="Basic and acidic residues" evidence="1">
    <location>
        <begin position="107"/>
        <end position="123"/>
    </location>
</feature>
<dbReference type="AlphaFoldDB" id="A0A4Z2HB29"/>
<comment type="caution">
    <text evidence="2">The sequence shown here is derived from an EMBL/GenBank/DDBJ whole genome shotgun (WGS) entry which is preliminary data.</text>
</comment>
<accession>A0A4Z2HB29</accession>
<feature type="region of interest" description="Disordered" evidence="1">
    <location>
        <begin position="1"/>
        <end position="42"/>
    </location>
</feature>
<reference evidence="2 3" key="1">
    <citation type="submission" date="2019-03" db="EMBL/GenBank/DDBJ databases">
        <title>First draft genome of Liparis tanakae, snailfish: a comprehensive survey of snailfish specific genes.</title>
        <authorList>
            <person name="Kim W."/>
            <person name="Song I."/>
            <person name="Jeong J.-H."/>
            <person name="Kim D."/>
            <person name="Kim S."/>
            <person name="Ryu S."/>
            <person name="Song J.Y."/>
            <person name="Lee S.K."/>
        </authorList>
    </citation>
    <scope>NUCLEOTIDE SEQUENCE [LARGE SCALE GENOMIC DNA]</scope>
    <source>
        <tissue evidence="2">Muscle</tissue>
    </source>
</reference>
<evidence type="ECO:0000313" key="3">
    <source>
        <dbReference type="Proteomes" id="UP000314294"/>
    </source>
</evidence>
<keyword evidence="3" id="KW-1185">Reference proteome</keyword>
<evidence type="ECO:0000256" key="1">
    <source>
        <dbReference type="SAM" id="MobiDB-lite"/>
    </source>
</evidence>
<sequence length="163" mass="17073">MEGLFLPEQAKGRPDDKRPLDSGKGQRGSGKDTRRRQNGVRLRTAAGTVWVAQAKREDARALPLAPAHLMNISARSLVIHELVRASSCEPTAGSAKKGAGGGGSVSAKRESQLQACERVHRQSGDTPADAATRTTADAAAAAPLSSEPSSVTQLELSVLFSSF</sequence>
<proteinExistence type="predicted"/>
<name>A0A4Z2HB29_9TELE</name>
<evidence type="ECO:0000313" key="2">
    <source>
        <dbReference type="EMBL" id="TNN62730.1"/>
    </source>
</evidence>
<dbReference type="Proteomes" id="UP000314294">
    <property type="component" value="Unassembled WGS sequence"/>
</dbReference>
<dbReference type="EMBL" id="SRLO01000287">
    <property type="protein sequence ID" value="TNN62730.1"/>
    <property type="molecule type" value="Genomic_DNA"/>
</dbReference>
<gene>
    <name evidence="2" type="ORF">EYF80_027072</name>
</gene>
<feature type="compositionally biased region" description="Basic and acidic residues" evidence="1">
    <location>
        <begin position="10"/>
        <end position="21"/>
    </location>
</feature>
<protein>
    <submittedName>
        <fullName evidence="2">Uncharacterized protein</fullName>
    </submittedName>
</protein>
<organism evidence="2 3">
    <name type="scientific">Liparis tanakae</name>
    <name type="common">Tanaka's snailfish</name>
    <dbReference type="NCBI Taxonomy" id="230148"/>
    <lineage>
        <taxon>Eukaryota</taxon>
        <taxon>Metazoa</taxon>
        <taxon>Chordata</taxon>
        <taxon>Craniata</taxon>
        <taxon>Vertebrata</taxon>
        <taxon>Euteleostomi</taxon>
        <taxon>Actinopterygii</taxon>
        <taxon>Neopterygii</taxon>
        <taxon>Teleostei</taxon>
        <taxon>Neoteleostei</taxon>
        <taxon>Acanthomorphata</taxon>
        <taxon>Eupercaria</taxon>
        <taxon>Perciformes</taxon>
        <taxon>Cottioidei</taxon>
        <taxon>Cottales</taxon>
        <taxon>Liparidae</taxon>
        <taxon>Liparis</taxon>
    </lineage>
</organism>